<evidence type="ECO:0000313" key="1">
    <source>
        <dbReference type="EMBL" id="DAG00050.1"/>
    </source>
</evidence>
<protein>
    <submittedName>
        <fullName evidence="1">Uncharacterized protein</fullName>
    </submittedName>
</protein>
<accession>A0A8S5UZX1</accession>
<name>A0A8S5UZX1_9CAUD</name>
<dbReference type="EMBL" id="BK016176">
    <property type="protein sequence ID" value="DAG00050.1"/>
    <property type="molecule type" value="Genomic_DNA"/>
</dbReference>
<organism evidence="1">
    <name type="scientific">Siphoviridae sp. ctBeL15</name>
    <dbReference type="NCBI Taxonomy" id="2825374"/>
    <lineage>
        <taxon>Viruses</taxon>
        <taxon>Duplodnaviria</taxon>
        <taxon>Heunggongvirae</taxon>
        <taxon>Uroviricota</taxon>
        <taxon>Caudoviricetes</taxon>
    </lineage>
</organism>
<proteinExistence type="predicted"/>
<reference evidence="1" key="1">
    <citation type="journal article" date="2021" name="Proc. Natl. Acad. Sci. U.S.A.">
        <title>A Catalog of Tens of Thousands of Viruses from Human Metagenomes Reveals Hidden Associations with Chronic Diseases.</title>
        <authorList>
            <person name="Tisza M.J."/>
            <person name="Buck C.B."/>
        </authorList>
    </citation>
    <scope>NUCLEOTIDE SEQUENCE</scope>
    <source>
        <strain evidence="1">CtBeL15</strain>
    </source>
</reference>
<sequence length="98" mass="10599">MALQQFAAEQRKKNASAAPLGTPVVEIEIRDVVIQTGGEVVPDYEGAYEVTPQVDEPVVLHTKAKRMKDDVTVKKIPQYEVSNAAGGKTLTIGDVEYG</sequence>